<protein>
    <submittedName>
        <fullName evidence="2">NAD(P)/FAD-dependent oxidoreductase</fullName>
    </submittedName>
</protein>
<reference evidence="2" key="1">
    <citation type="journal article" date="2020" name="ISME J.">
        <title>Gammaproteobacteria mediating utilization of methyl-, sulfur- and petroleum organic compounds in deep ocean hydrothermal plumes.</title>
        <authorList>
            <person name="Zhou Z."/>
            <person name="Liu Y."/>
            <person name="Pan J."/>
            <person name="Cron B.R."/>
            <person name="Toner B.M."/>
            <person name="Anantharaman K."/>
            <person name="Breier J.A."/>
            <person name="Dick G.J."/>
            <person name="Li M."/>
        </authorList>
    </citation>
    <scope>NUCLEOTIDE SEQUENCE</scope>
    <source>
        <strain evidence="2">SZUA-1385</strain>
    </source>
</reference>
<dbReference type="GO" id="GO:0071949">
    <property type="term" value="F:FAD binding"/>
    <property type="evidence" value="ECO:0007669"/>
    <property type="project" value="InterPro"/>
</dbReference>
<sequence>MDFEKYDVIIVGGGPAGCITGEHIKNHKVLIIEEHNTIGVPLQCAGLISKRGVEELGNPQGVVNKIKGAYIYSKNENIKIGNEEIRAYVFERKIMDKDIAKRASKKVDFLLNAYGKLIETPNNFKKNKGGLLNNLNNLLKKSKDNNYSLQINHMGEIYRVNPKIIVGADGARSNIGKSAGIPMNREVLSGAQIELINVDVDDDFVYVFLDKSYCKDFFTWIIPMGKDRARVGLCDSSNAYNKLINFINNHPIASQMLKNATPVEFSVGALPLGYPKNTVKGNLLLVGDAAGQVKPISGGGLYYGAKSAKICGKIIDEYLTEDKYDLKYLKNYETLWKREIGREIDFGIKFRSILKKMNNDNIDKFLEFIIENEFIEHIIKKGDMDNPSKVLRDILKGFLGNIFKKL</sequence>
<dbReference type="InterPro" id="IPR036188">
    <property type="entry name" value="FAD/NAD-bd_sf"/>
</dbReference>
<feature type="domain" description="FAD-binding" evidence="1">
    <location>
        <begin position="5"/>
        <end position="321"/>
    </location>
</feature>
<dbReference type="EMBL" id="DQSV01000015">
    <property type="protein sequence ID" value="HIP16845.1"/>
    <property type="molecule type" value="Genomic_DNA"/>
</dbReference>
<gene>
    <name evidence="2" type="ORF">EYG76_00880</name>
</gene>
<name>A0A832YRN9_9EURY</name>
<dbReference type="Gene3D" id="3.50.50.60">
    <property type="entry name" value="FAD/NAD(P)-binding domain"/>
    <property type="match status" value="1"/>
</dbReference>
<dbReference type="PRINTS" id="PR00420">
    <property type="entry name" value="RNGMNOXGNASE"/>
</dbReference>
<organism evidence="2 3">
    <name type="scientific">Methanothermococcus okinawensis</name>
    <dbReference type="NCBI Taxonomy" id="155863"/>
    <lineage>
        <taxon>Archaea</taxon>
        <taxon>Methanobacteriati</taxon>
        <taxon>Methanobacteriota</taxon>
        <taxon>Methanomada group</taxon>
        <taxon>Methanococci</taxon>
        <taxon>Methanococcales</taxon>
        <taxon>Methanococcaceae</taxon>
        <taxon>Methanothermococcus</taxon>
    </lineage>
</organism>
<dbReference type="SUPFAM" id="SSF51905">
    <property type="entry name" value="FAD/NAD(P)-binding domain"/>
    <property type="match status" value="1"/>
</dbReference>
<comment type="caution">
    <text evidence="2">The sequence shown here is derived from an EMBL/GenBank/DDBJ whole genome shotgun (WGS) entry which is preliminary data.</text>
</comment>
<dbReference type="InterPro" id="IPR050407">
    <property type="entry name" value="Geranylgeranyl_reductase"/>
</dbReference>
<evidence type="ECO:0000259" key="1">
    <source>
        <dbReference type="Pfam" id="PF01494"/>
    </source>
</evidence>
<dbReference type="InterPro" id="IPR002938">
    <property type="entry name" value="FAD-bd"/>
</dbReference>
<accession>A0A832YRN9</accession>
<dbReference type="InterPro" id="IPR011777">
    <property type="entry name" value="Geranylgeranyl_Rdtase_fam"/>
</dbReference>
<dbReference type="NCBIfam" id="TIGR02032">
    <property type="entry name" value="GG-red-SF"/>
    <property type="match status" value="1"/>
</dbReference>
<dbReference type="AlphaFoldDB" id="A0A832YRN9"/>
<dbReference type="GO" id="GO:0016628">
    <property type="term" value="F:oxidoreductase activity, acting on the CH-CH group of donors, NAD or NADP as acceptor"/>
    <property type="evidence" value="ECO:0007669"/>
    <property type="project" value="InterPro"/>
</dbReference>
<dbReference type="PANTHER" id="PTHR42685">
    <property type="entry name" value="GERANYLGERANYL DIPHOSPHATE REDUCTASE"/>
    <property type="match status" value="1"/>
</dbReference>
<dbReference type="Proteomes" id="UP000605144">
    <property type="component" value="Unassembled WGS sequence"/>
</dbReference>
<dbReference type="PANTHER" id="PTHR42685:SF18">
    <property type="entry name" value="DIGERANYLGERANYLGLYCEROPHOSPHOLIPID REDUCTASE"/>
    <property type="match status" value="1"/>
</dbReference>
<evidence type="ECO:0000313" key="3">
    <source>
        <dbReference type="Proteomes" id="UP000605144"/>
    </source>
</evidence>
<dbReference type="Pfam" id="PF01494">
    <property type="entry name" value="FAD_binding_3"/>
    <property type="match status" value="1"/>
</dbReference>
<evidence type="ECO:0000313" key="2">
    <source>
        <dbReference type="EMBL" id="HIP16845.1"/>
    </source>
</evidence>
<proteinExistence type="predicted"/>